<sequence>WFTFSMPLTCTDGPEGPTTQTAFDFNSASRTLNINQKWDCSDDDPQCPQHSVRFHAYSSVNLTMQNCTDKVANNDWKMDELGSSRETKCTSVAMLLRPYQVTAVA</sequence>
<proteinExistence type="predicted"/>
<dbReference type="Proteomes" id="UP001390339">
    <property type="component" value="Unassembled WGS sequence"/>
</dbReference>
<feature type="non-terminal residue" evidence="1">
    <location>
        <position position="1"/>
    </location>
</feature>
<name>A0ABR2IWQ9_9PEZI</name>
<gene>
    <name evidence="1" type="ORF">PGQ11_007808</name>
</gene>
<dbReference type="EMBL" id="JAPCWZ010000004">
    <property type="protein sequence ID" value="KAK8869230.1"/>
    <property type="molecule type" value="Genomic_DNA"/>
</dbReference>
<protein>
    <submittedName>
        <fullName evidence="1">Uncharacterized protein</fullName>
    </submittedName>
</protein>
<keyword evidence="2" id="KW-1185">Reference proteome</keyword>
<comment type="caution">
    <text evidence="1">The sequence shown here is derived from an EMBL/GenBank/DDBJ whole genome shotgun (WGS) entry which is preliminary data.</text>
</comment>
<reference evidence="1 2" key="1">
    <citation type="journal article" date="2024" name="IMA Fungus">
        <title>Apiospora arundinis, a panoply of carbohydrate-active enzymes and secondary metabolites.</title>
        <authorList>
            <person name="Sorensen T."/>
            <person name="Petersen C."/>
            <person name="Muurmann A.T."/>
            <person name="Christiansen J.V."/>
            <person name="Brundto M.L."/>
            <person name="Overgaard C.K."/>
            <person name="Boysen A.T."/>
            <person name="Wollenberg R.D."/>
            <person name="Larsen T.O."/>
            <person name="Sorensen J.L."/>
            <person name="Nielsen K.L."/>
            <person name="Sondergaard T.E."/>
        </authorList>
    </citation>
    <scope>NUCLEOTIDE SEQUENCE [LARGE SCALE GENOMIC DNA]</scope>
    <source>
        <strain evidence="1 2">AAU 773</strain>
    </source>
</reference>
<organism evidence="1 2">
    <name type="scientific">Apiospora arundinis</name>
    <dbReference type="NCBI Taxonomy" id="335852"/>
    <lineage>
        <taxon>Eukaryota</taxon>
        <taxon>Fungi</taxon>
        <taxon>Dikarya</taxon>
        <taxon>Ascomycota</taxon>
        <taxon>Pezizomycotina</taxon>
        <taxon>Sordariomycetes</taxon>
        <taxon>Xylariomycetidae</taxon>
        <taxon>Amphisphaeriales</taxon>
        <taxon>Apiosporaceae</taxon>
        <taxon>Apiospora</taxon>
    </lineage>
</organism>
<evidence type="ECO:0000313" key="1">
    <source>
        <dbReference type="EMBL" id="KAK8869230.1"/>
    </source>
</evidence>
<accession>A0ABR2IWQ9</accession>
<evidence type="ECO:0000313" key="2">
    <source>
        <dbReference type="Proteomes" id="UP001390339"/>
    </source>
</evidence>